<organism evidence="1 2">
    <name type="scientific">Strongyloides stercoralis</name>
    <name type="common">Threadworm</name>
    <dbReference type="NCBI Taxonomy" id="6248"/>
    <lineage>
        <taxon>Eukaryota</taxon>
        <taxon>Metazoa</taxon>
        <taxon>Ecdysozoa</taxon>
        <taxon>Nematoda</taxon>
        <taxon>Chromadorea</taxon>
        <taxon>Rhabditida</taxon>
        <taxon>Tylenchina</taxon>
        <taxon>Panagrolaimomorpha</taxon>
        <taxon>Strongyloidoidea</taxon>
        <taxon>Strongyloididae</taxon>
        <taxon>Strongyloides</taxon>
    </lineage>
</organism>
<keyword evidence="1" id="KW-1185">Reference proteome</keyword>
<sequence>MAKSRSPQEMYLPIDEYKRWTYPCFYKSISLSKSGNNNLILDHILLYTSNKEEFAYSFLYIKYNEIIYEKLPFEGHVLTKDNFLLIDTIFNREMVIPTSSFIINNTIDDEKIGKEIFQYGGSNSMNKRKKEVRKLKVASTIIEKEWIVKTLSKLDKDNNFDNTKTENSLTIK</sequence>
<dbReference type="Proteomes" id="UP000035681">
    <property type="component" value="Unplaced"/>
</dbReference>
<dbReference type="AlphaFoldDB" id="A0AAF5D7A1"/>
<proteinExistence type="predicted"/>
<evidence type="ECO:0000313" key="2">
    <source>
        <dbReference type="WBParaSite" id="TCONS_00007261.p1"/>
    </source>
</evidence>
<dbReference type="WBParaSite" id="TCONS_00007261.p1">
    <property type="protein sequence ID" value="TCONS_00007261.p1"/>
    <property type="gene ID" value="XLOC_005301"/>
</dbReference>
<accession>A0AAF5D7A1</accession>
<name>A0AAF5D7A1_STRER</name>
<protein>
    <submittedName>
        <fullName evidence="2">Uncharacterized protein</fullName>
    </submittedName>
</protein>
<reference evidence="2" key="1">
    <citation type="submission" date="2024-02" db="UniProtKB">
        <authorList>
            <consortium name="WormBaseParasite"/>
        </authorList>
    </citation>
    <scope>IDENTIFICATION</scope>
</reference>
<evidence type="ECO:0000313" key="1">
    <source>
        <dbReference type="Proteomes" id="UP000035681"/>
    </source>
</evidence>